<dbReference type="Pfam" id="PF13439">
    <property type="entry name" value="Glyco_transf_4"/>
    <property type="match status" value="1"/>
</dbReference>
<dbReference type="Gene3D" id="3.40.50.2000">
    <property type="entry name" value="Glycogen Phosphorylase B"/>
    <property type="match status" value="2"/>
</dbReference>
<organism evidence="4 5">
    <name type="scientific">Motilibacter peucedani</name>
    <dbReference type="NCBI Taxonomy" id="598650"/>
    <lineage>
        <taxon>Bacteria</taxon>
        <taxon>Bacillati</taxon>
        <taxon>Actinomycetota</taxon>
        <taxon>Actinomycetes</taxon>
        <taxon>Motilibacterales</taxon>
        <taxon>Motilibacteraceae</taxon>
        <taxon>Motilibacter</taxon>
    </lineage>
</organism>
<dbReference type="EMBL" id="RBWV01000002">
    <property type="protein sequence ID" value="RKS80736.1"/>
    <property type="molecule type" value="Genomic_DNA"/>
</dbReference>
<keyword evidence="5" id="KW-1185">Reference proteome</keyword>
<comment type="caution">
    <text evidence="4">The sequence shown here is derived from an EMBL/GenBank/DDBJ whole genome shotgun (WGS) entry which is preliminary data.</text>
</comment>
<evidence type="ECO:0000259" key="3">
    <source>
        <dbReference type="Pfam" id="PF13439"/>
    </source>
</evidence>
<dbReference type="GO" id="GO:0016757">
    <property type="term" value="F:glycosyltransferase activity"/>
    <property type="evidence" value="ECO:0007669"/>
    <property type="project" value="UniProtKB-KW"/>
</dbReference>
<dbReference type="InParanoid" id="A0A420XV90"/>
<dbReference type="RefSeq" id="WP_121191570.1">
    <property type="nucleotide sequence ID" value="NZ_RBWV01000002.1"/>
</dbReference>
<keyword evidence="1" id="KW-0328">Glycosyltransferase</keyword>
<keyword evidence="2 4" id="KW-0808">Transferase</keyword>
<proteinExistence type="predicted"/>
<dbReference type="Proteomes" id="UP000281955">
    <property type="component" value="Unassembled WGS sequence"/>
</dbReference>
<name>A0A420XV90_9ACTN</name>
<accession>A0A420XV90</accession>
<gene>
    <name evidence="4" type="ORF">CLV35_0204</name>
</gene>
<sequence>MAPDPRIRPLLMCERGLRGGAQTSTVMLAEALTRRGYDTTLTFGYPGPLADDARAQGVRLVPTPSEALPRALHARMAWLTAYAAMARRTPVHVNSLQSRCVAVGLAARRFGVPVIGHLRTPAELDNAERLHRAGAYIITNSSATERELRRRGATRVRFVPNGQQPDTFVPARTRAEVLAEAGLDPEGSVAIVVANVWPHKALDLLLPGLLEAMAANPGLQLLHVGAVHMESMSGLAASLRSLVDQAGMTRRVAWMGSRSDIADLTAAADMCLVPSRGEGTARVILEGWSLEKPVVAADVDGLNDLVDDGENGLLVDLHDTGATARAIESLVRDPALAQRLAKQGHEDVTTRYSHDAHVDRVLEVYREVTARRSFGRRAGT</sequence>
<reference evidence="4 5" key="1">
    <citation type="submission" date="2018-10" db="EMBL/GenBank/DDBJ databases">
        <title>Genomic Encyclopedia of Archaeal and Bacterial Type Strains, Phase II (KMG-II): from individual species to whole genera.</title>
        <authorList>
            <person name="Goeker M."/>
        </authorList>
    </citation>
    <scope>NUCLEOTIDE SEQUENCE [LARGE SCALE GENOMIC DNA]</scope>
    <source>
        <strain evidence="4 5">RP-AC37</strain>
    </source>
</reference>
<protein>
    <submittedName>
        <fullName evidence="4">Glycosyltransferase involved in cell wall biosynthesis</fullName>
    </submittedName>
</protein>
<dbReference type="CDD" id="cd03801">
    <property type="entry name" value="GT4_PimA-like"/>
    <property type="match status" value="1"/>
</dbReference>
<dbReference type="PANTHER" id="PTHR12526">
    <property type="entry name" value="GLYCOSYLTRANSFERASE"/>
    <property type="match status" value="1"/>
</dbReference>
<evidence type="ECO:0000256" key="2">
    <source>
        <dbReference type="ARBA" id="ARBA00022679"/>
    </source>
</evidence>
<dbReference type="Pfam" id="PF13692">
    <property type="entry name" value="Glyco_trans_1_4"/>
    <property type="match status" value="1"/>
</dbReference>
<evidence type="ECO:0000256" key="1">
    <source>
        <dbReference type="ARBA" id="ARBA00022676"/>
    </source>
</evidence>
<evidence type="ECO:0000313" key="4">
    <source>
        <dbReference type="EMBL" id="RKS80736.1"/>
    </source>
</evidence>
<evidence type="ECO:0000313" key="5">
    <source>
        <dbReference type="Proteomes" id="UP000281955"/>
    </source>
</evidence>
<dbReference type="PANTHER" id="PTHR12526:SF510">
    <property type="entry name" value="D-INOSITOL 3-PHOSPHATE GLYCOSYLTRANSFERASE"/>
    <property type="match status" value="1"/>
</dbReference>
<dbReference type="OrthoDB" id="9801609at2"/>
<dbReference type="InterPro" id="IPR028098">
    <property type="entry name" value="Glyco_trans_4-like_N"/>
</dbReference>
<dbReference type="AlphaFoldDB" id="A0A420XV90"/>
<feature type="domain" description="Glycosyltransferase subfamily 4-like N-terminal" evidence="3">
    <location>
        <begin position="19"/>
        <end position="162"/>
    </location>
</feature>
<dbReference type="SUPFAM" id="SSF53756">
    <property type="entry name" value="UDP-Glycosyltransferase/glycogen phosphorylase"/>
    <property type="match status" value="1"/>
</dbReference>